<dbReference type="AlphaFoldDB" id="A0A4V6KXF3"/>
<dbReference type="HAMAP" id="MF_01594">
    <property type="entry name" value="Rhomboid_GlpG"/>
    <property type="match status" value="1"/>
</dbReference>
<evidence type="ECO:0000256" key="2">
    <source>
        <dbReference type="ARBA" id="ARBA00009045"/>
    </source>
</evidence>
<dbReference type="InterPro" id="IPR035952">
    <property type="entry name" value="Rhomboid-like_sf"/>
</dbReference>
<dbReference type="Pfam" id="PF12122">
    <property type="entry name" value="Rhomboid_N"/>
    <property type="match status" value="1"/>
</dbReference>
<dbReference type="PANTHER" id="PTHR43731:SF14">
    <property type="entry name" value="PRESENILIN-ASSOCIATED RHOMBOID-LIKE PROTEIN, MITOCHONDRIAL"/>
    <property type="match status" value="1"/>
</dbReference>
<evidence type="ECO:0000259" key="10">
    <source>
        <dbReference type="Pfam" id="PF01694"/>
    </source>
</evidence>
<dbReference type="Gene3D" id="3.30.70.2350">
    <property type="match status" value="1"/>
</dbReference>
<evidence type="ECO:0000259" key="11">
    <source>
        <dbReference type="Pfam" id="PF12122"/>
    </source>
</evidence>
<feature type="domain" description="Peptidase S54 rhomboid" evidence="10">
    <location>
        <begin position="152"/>
        <end position="286"/>
    </location>
</feature>
<feature type="active site" evidence="9">
    <location>
        <position position="273"/>
    </location>
</feature>
<protein>
    <recommendedName>
        <fullName evidence="9">Rhomboid protease GlpG</fullName>
        <ecNumber evidence="9">3.4.21.105</ecNumber>
    </recommendedName>
    <alternativeName>
        <fullName evidence="9">Intramembrane serine protease</fullName>
    </alternativeName>
</protein>
<keyword evidence="9" id="KW-0720">Serine protease</keyword>
<keyword evidence="4" id="KW-0997">Cell inner membrane</keyword>
<evidence type="ECO:0000256" key="1">
    <source>
        <dbReference type="ARBA" id="ARBA00004141"/>
    </source>
</evidence>
<reference evidence="12" key="1">
    <citation type="submission" date="2019-05" db="EMBL/GenBank/DDBJ databases">
        <authorList>
            <consortium name="Pathogen Informatics"/>
        </authorList>
    </citation>
    <scope>NUCLEOTIDE SEQUENCE [LARGE SCALE GENOMIC DNA]</scope>
    <source>
        <strain evidence="12">NCTC12965</strain>
    </source>
</reference>
<dbReference type="InterPro" id="IPR050925">
    <property type="entry name" value="Rhomboid_protease_S54"/>
</dbReference>
<evidence type="ECO:0000256" key="7">
    <source>
        <dbReference type="ARBA" id="ARBA00022989"/>
    </source>
</evidence>
<dbReference type="GO" id="GO:0006508">
    <property type="term" value="P:proteolysis"/>
    <property type="evidence" value="ECO:0007669"/>
    <property type="project" value="UniProtKB-UniRule"/>
</dbReference>
<feature type="transmembrane region" description="Helical" evidence="9">
    <location>
        <begin position="213"/>
        <end position="232"/>
    </location>
</feature>
<dbReference type="EMBL" id="CABEEZ010000170">
    <property type="protein sequence ID" value="VTR61838.1"/>
    <property type="molecule type" value="Genomic_DNA"/>
</dbReference>
<feature type="transmembrane region" description="Helical" evidence="9">
    <location>
        <begin position="187"/>
        <end position="207"/>
    </location>
</feature>
<dbReference type="NCBIfam" id="NF008155">
    <property type="entry name" value="PRK10907.1"/>
    <property type="match status" value="1"/>
</dbReference>
<dbReference type="Pfam" id="PF01694">
    <property type="entry name" value="Rhomboid"/>
    <property type="match status" value="1"/>
</dbReference>
<evidence type="ECO:0000256" key="5">
    <source>
        <dbReference type="ARBA" id="ARBA00022692"/>
    </source>
</evidence>
<comment type="subcellular location">
    <subcellularLocation>
        <location evidence="9">Cell membrane</location>
        <topology evidence="9">Multi-pass membrane protein</topology>
    </subcellularLocation>
    <subcellularLocation>
        <location evidence="1">Membrane</location>
        <topology evidence="1">Multi-pass membrane protein</topology>
    </subcellularLocation>
</comment>
<keyword evidence="6 9" id="KW-0378">Hydrolase</keyword>
<keyword evidence="9 12" id="KW-0645">Protease</keyword>
<keyword evidence="3 9" id="KW-1003">Cell membrane</keyword>
<gene>
    <name evidence="9 12" type="primary">glpG</name>
    <name evidence="12" type="ORF">NCTC12965_08953</name>
</gene>
<evidence type="ECO:0000256" key="8">
    <source>
        <dbReference type="ARBA" id="ARBA00023136"/>
    </source>
</evidence>
<accession>A0A4V6KXF3</accession>
<comment type="similarity">
    <text evidence="2 9">Belongs to the peptidase S54 family.</text>
</comment>
<evidence type="ECO:0000256" key="6">
    <source>
        <dbReference type="ARBA" id="ARBA00022801"/>
    </source>
</evidence>
<feature type="transmembrane region" description="Helical" evidence="9">
    <location>
        <begin position="244"/>
        <end position="261"/>
    </location>
</feature>
<keyword evidence="7 9" id="KW-1133">Transmembrane helix</keyword>
<evidence type="ECO:0000313" key="12">
    <source>
        <dbReference type="EMBL" id="VTR61838.1"/>
    </source>
</evidence>
<dbReference type="InterPro" id="IPR023662">
    <property type="entry name" value="Rhomboid_protease_GlpG"/>
</dbReference>
<proteinExistence type="inferred from homology"/>
<dbReference type="InterPro" id="IPR038236">
    <property type="entry name" value="GlpG_N_sf"/>
</dbReference>
<feature type="active site" description="Nucleophile" evidence="9">
    <location>
        <position position="220"/>
    </location>
</feature>
<dbReference type="InterPro" id="IPR022732">
    <property type="entry name" value="Peptidase_S54_GlpG_N"/>
</dbReference>
<dbReference type="GO" id="GO:0004252">
    <property type="term" value="F:serine-type endopeptidase activity"/>
    <property type="evidence" value="ECO:0007669"/>
    <property type="project" value="UniProtKB-UniRule"/>
</dbReference>
<keyword evidence="8 9" id="KW-0472">Membrane</keyword>
<feature type="transmembrane region" description="Helical" evidence="9">
    <location>
        <begin position="154"/>
        <end position="180"/>
    </location>
</feature>
<evidence type="ECO:0000256" key="3">
    <source>
        <dbReference type="ARBA" id="ARBA00022475"/>
    </source>
</evidence>
<dbReference type="InterPro" id="IPR022764">
    <property type="entry name" value="Peptidase_S54_rhomboid_dom"/>
</dbReference>
<evidence type="ECO:0000256" key="4">
    <source>
        <dbReference type="ARBA" id="ARBA00022519"/>
    </source>
</evidence>
<comment type="catalytic activity">
    <reaction evidence="9">
        <text>Cleaves type-1 transmembrane domains using a catalytic dyad composed of serine and histidine that are contributed by different transmembrane domains.</text>
        <dbReference type="EC" id="3.4.21.105"/>
    </reaction>
</comment>
<keyword evidence="5 9" id="KW-0812">Transmembrane</keyword>
<dbReference type="SUPFAM" id="SSF144091">
    <property type="entry name" value="Rhomboid-like"/>
    <property type="match status" value="1"/>
</dbReference>
<name>A0A4V6KXF3_SERFO</name>
<feature type="transmembrane region" description="Helical" evidence="9">
    <location>
        <begin position="267"/>
        <end position="286"/>
    </location>
</feature>
<organism evidence="12">
    <name type="scientific">Serratia fonticola</name>
    <dbReference type="NCBI Taxonomy" id="47917"/>
    <lineage>
        <taxon>Bacteria</taxon>
        <taxon>Pseudomonadati</taxon>
        <taxon>Pseudomonadota</taxon>
        <taxon>Gammaproteobacteria</taxon>
        <taxon>Enterobacterales</taxon>
        <taxon>Yersiniaceae</taxon>
        <taxon>Serratia</taxon>
    </lineage>
</organism>
<dbReference type="NCBIfam" id="TIGR04239">
    <property type="entry name" value="rhombo_GlpG"/>
    <property type="match status" value="1"/>
</dbReference>
<feature type="domain" description="Peptidase S54 GlpG peptidase N-terminal" evidence="11">
    <location>
        <begin position="19"/>
        <end position="102"/>
    </location>
</feature>
<sequence length="296" mass="33140">MPSAVLPVAKVIYLDGKSMVRVIAVSNPRLAQAFVDYMATQGVVLEVRATGDAAEIWLADEAHLEQVQHELQQFLLDPFNRRYQAASWQTGSTDAGLQYQQFSYLQIIRSKAGPLTLTVMSLCILVYILMQVLGDDTIMFWLSWPQNSSQYGQLWRWVSHAFLHFSLLHITFNLMWWWYLGGPLEKLLGTGKLFVIAVVSAFFSGWAQSLFSGALFGGLSGVVYALMGYVWLSGERAPERGLNLPRGLMVFSALWLVAGYFDILGMSIANAAHVAGLVIGLLMAFWDTRHRAHNEQ</sequence>
<feature type="transmembrane region" description="Helical" evidence="9">
    <location>
        <begin position="115"/>
        <end position="134"/>
    </location>
</feature>
<dbReference type="GO" id="GO:0005886">
    <property type="term" value="C:plasma membrane"/>
    <property type="evidence" value="ECO:0007669"/>
    <property type="project" value="UniProtKB-SubCell"/>
</dbReference>
<dbReference type="Gene3D" id="1.20.1540.10">
    <property type="entry name" value="Rhomboid-like"/>
    <property type="match status" value="1"/>
</dbReference>
<dbReference type="EC" id="3.4.21.105" evidence="9"/>
<comment type="function">
    <text evidence="9">Rhomboid-type serine protease that catalyzes intramembrane proteolysis.</text>
</comment>
<evidence type="ECO:0000256" key="9">
    <source>
        <dbReference type="HAMAP-Rule" id="MF_01594"/>
    </source>
</evidence>
<dbReference type="PANTHER" id="PTHR43731">
    <property type="entry name" value="RHOMBOID PROTEASE"/>
    <property type="match status" value="1"/>
</dbReference>